<dbReference type="GO" id="GO:0006355">
    <property type="term" value="P:regulation of DNA-templated transcription"/>
    <property type="evidence" value="ECO:0007669"/>
    <property type="project" value="InterPro"/>
</dbReference>
<gene>
    <name evidence="2" type="ORF">TSYNT_7317</name>
</gene>
<accession>A0A0U9HER0</accession>
<dbReference type="AlphaFoldDB" id="A0A0U9HER0"/>
<proteinExistence type="predicted"/>
<evidence type="ECO:0000259" key="1">
    <source>
        <dbReference type="PROSITE" id="PS51372"/>
    </source>
</evidence>
<dbReference type="Proteomes" id="UP000062160">
    <property type="component" value="Unassembled WGS sequence"/>
</dbReference>
<dbReference type="Pfam" id="PF00874">
    <property type="entry name" value="PRD"/>
    <property type="match status" value="1"/>
</dbReference>
<evidence type="ECO:0000313" key="3">
    <source>
        <dbReference type="Proteomes" id="UP000062160"/>
    </source>
</evidence>
<sequence>MDYMSVVQKEMQLNTEEISELKSFMERLISESQKEGIHFSESRKIAVAAHYISLIRRLKAGEYLPEMDLSAVKSQLDGKIMDIALKSAEPIFSKYNLDVDEREVILIATHIGAAKEEQNKSEINSLEEGKL</sequence>
<dbReference type="PROSITE" id="PS51372">
    <property type="entry name" value="PRD_2"/>
    <property type="match status" value="1"/>
</dbReference>
<protein>
    <submittedName>
        <fullName evidence="2">PRD domain-containing protein</fullName>
    </submittedName>
</protein>
<dbReference type="RefSeq" id="WP_059032695.1">
    <property type="nucleotide sequence ID" value="NZ_BSDN01000002.1"/>
</dbReference>
<name>A0A0U9HER0_9FIRM</name>
<dbReference type="STRING" id="224999.GCA_001485475_01313"/>
<keyword evidence="3" id="KW-1185">Reference proteome</keyword>
<feature type="domain" description="PRD" evidence="1">
    <location>
        <begin position="12"/>
        <end position="121"/>
    </location>
</feature>
<evidence type="ECO:0000313" key="2">
    <source>
        <dbReference type="EMBL" id="GAQ25298.1"/>
    </source>
</evidence>
<organism evidence="2">
    <name type="scientific">Tepidanaerobacter syntrophicus</name>
    <dbReference type="NCBI Taxonomy" id="224999"/>
    <lineage>
        <taxon>Bacteria</taxon>
        <taxon>Bacillati</taxon>
        <taxon>Bacillota</taxon>
        <taxon>Clostridia</taxon>
        <taxon>Thermosediminibacterales</taxon>
        <taxon>Tepidanaerobacteraceae</taxon>
        <taxon>Tepidanaerobacter</taxon>
    </lineage>
</organism>
<dbReference type="SUPFAM" id="SSF63520">
    <property type="entry name" value="PTS-regulatory domain, PRD"/>
    <property type="match status" value="1"/>
</dbReference>
<dbReference type="Gene3D" id="1.10.1790.10">
    <property type="entry name" value="PRD domain"/>
    <property type="match status" value="1"/>
</dbReference>
<dbReference type="OrthoDB" id="3035679at2"/>
<dbReference type="InterPro" id="IPR036634">
    <property type="entry name" value="PRD_sf"/>
</dbReference>
<dbReference type="InterPro" id="IPR011608">
    <property type="entry name" value="PRD"/>
</dbReference>
<reference evidence="2" key="1">
    <citation type="journal article" date="2016" name="Genome Announc.">
        <title>Draft Genome Sequence of the Syntrophic Lactate-Degrading Bacterium Tepidanaerobacter syntrophicus JLT.</title>
        <authorList>
            <person name="Matsuura N."/>
            <person name="Ohashi A."/>
            <person name="Tourlousse D.M."/>
            <person name="Sekiguchi Y."/>
        </authorList>
    </citation>
    <scope>NUCLEOTIDE SEQUENCE [LARGE SCALE GENOMIC DNA]</scope>
    <source>
        <strain evidence="2">JL</strain>
    </source>
</reference>
<dbReference type="EMBL" id="DF977001">
    <property type="protein sequence ID" value="GAQ25298.1"/>
    <property type="molecule type" value="Genomic_DNA"/>
</dbReference>